<keyword evidence="1 7" id="KW-0813">Transport</keyword>
<dbReference type="GO" id="GO:0031080">
    <property type="term" value="C:nuclear pore outer ring"/>
    <property type="evidence" value="ECO:0007669"/>
    <property type="project" value="TreeGrafter"/>
</dbReference>
<evidence type="ECO:0000313" key="8">
    <source>
        <dbReference type="EMBL" id="THZ42822.1"/>
    </source>
</evidence>
<protein>
    <recommendedName>
        <fullName evidence="7">Nuclear pore complex protein</fullName>
    </recommendedName>
</protein>
<comment type="caution">
    <text evidence="8">The sequence shown here is derived from an EMBL/GenBank/DDBJ whole genome shotgun (WGS) entry which is preliminary data.</text>
</comment>
<dbReference type="InterPro" id="IPR007252">
    <property type="entry name" value="Nup84/Nup107"/>
</dbReference>
<evidence type="ECO:0000256" key="5">
    <source>
        <dbReference type="ARBA" id="ARBA00023132"/>
    </source>
</evidence>
<dbReference type="GO" id="GO:0000973">
    <property type="term" value="P:post-transcriptional tethering of RNA polymerase II gene DNA at nuclear periphery"/>
    <property type="evidence" value="ECO:0007669"/>
    <property type="project" value="TreeGrafter"/>
</dbReference>
<evidence type="ECO:0000256" key="6">
    <source>
        <dbReference type="ARBA" id="ARBA00023242"/>
    </source>
</evidence>
<evidence type="ECO:0000256" key="1">
    <source>
        <dbReference type="ARBA" id="ARBA00022448"/>
    </source>
</evidence>
<name>A0A4S9UV08_AURPU</name>
<dbReference type="PANTHER" id="PTHR13003">
    <property type="entry name" value="NUP107-RELATED"/>
    <property type="match status" value="1"/>
</dbReference>
<keyword evidence="7" id="KW-0472">Membrane</keyword>
<comment type="subunit">
    <text evidence="7">Part of the nuclear pore complex (NPC).</text>
</comment>
<organism evidence="8 9">
    <name type="scientific">Aureobasidium pullulans</name>
    <name type="common">Black yeast</name>
    <name type="synonym">Pullularia pullulans</name>
    <dbReference type="NCBI Taxonomy" id="5580"/>
    <lineage>
        <taxon>Eukaryota</taxon>
        <taxon>Fungi</taxon>
        <taxon>Dikarya</taxon>
        <taxon>Ascomycota</taxon>
        <taxon>Pezizomycotina</taxon>
        <taxon>Dothideomycetes</taxon>
        <taxon>Dothideomycetidae</taxon>
        <taxon>Dothideales</taxon>
        <taxon>Saccotheciaceae</taxon>
        <taxon>Aureobasidium</taxon>
    </lineage>
</organism>
<keyword evidence="6 7" id="KW-0539">Nucleus</keyword>
<dbReference type="GO" id="GO:0031965">
    <property type="term" value="C:nuclear membrane"/>
    <property type="evidence" value="ECO:0007669"/>
    <property type="project" value="UniProtKB-SubCell"/>
</dbReference>
<gene>
    <name evidence="8" type="ORF">D6C90_05196</name>
</gene>
<proteinExistence type="inferred from homology"/>
<dbReference type="GO" id="GO:0017056">
    <property type="term" value="F:structural constituent of nuclear pore"/>
    <property type="evidence" value="ECO:0007669"/>
    <property type="project" value="UniProtKB-UniRule"/>
</dbReference>
<dbReference type="Pfam" id="PF04121">
    <property type="entry name" value="Nup84_Nup100"/>
    <property type="match status" value="1"/>
</dbReference>
<keyword evidence="4 7" id="KW-0811">Translocation</keyword>
<keyword evidence="3" id="KW-0653">Protein transport</keyword>
<evidence type="ECO:0000256" key="4">
    <source>
        <dbReference type="ARBA" id="ARBA00023010"/>
    </source>
</evidence>
<keyword evidence="5 7" id="KW-0906">Nuclear pore complex</keyword>
<dbReference type="Proteomes" id="UP000310121">
    <property type="component" value="Unassembled WGS sequence"/>
</dbReference>
<accession>A0A4S9UV08</accession>
<dbReference type="EMBL" id="QZBN01000459">
    <property type="protein sequence ID" value="THZ42822.1"/>
    <property type="molecule type" value="Genomic_DNA"/>
</dbReference>
<dbReference type="AlphaFoldDB" id="A0A4S9UV08"/>
<reference evidence="8 9" key="1">
    <citation type="submission" date="2018-10" db="EMBL/GenBank/DDBJ databases">
        <title>Fifty Aureobasidium pullulans genomes reveal a recombining polyextremotolerant generalist.</title>
        <authorList>
            <person name="Gostincar C."/>
            <person name="Turk M."/>
            <person name="Zajc J."/>
            <person name="Gunde-Cimerman N."/>
        </authorList>
    </citation>
    <scope>NUCLEOTIDE SEQUENCE [LARGE SCALE GENOMIC DNA]</scope>
    <source>
        <strain evidence="8 9">EXF-3844</strain>
    </source>
</reference>
<dbReference type="Gene3D" id="1.20.190.50">
    <property type="match status" value="1"/>
</dbReference>
<evidence type="ECO:0000256" key="3">
    <source>
        <dbReference type="ARBA" id="ARBA00022927"/>
    </source>
</evidence>
<dbReference type="GO" id="GO:0006406">
    <property type="term" value="P:mRNA export from nucleus"/>
    <property type="evidence" value="ECO:0007669"/>
    <property type="project" value="TreeGrafter"/>
</dbReference>
<dbReference type="GO" id="GO:0006606">
    <property type="term" value="P:protein import into nucleus"/>
    <property type="evidence" value="ECO:0007669"/>
    <property type="project" value="TreeGrafter"/>
</dbReference>
<comment type="similarity">
    <text evidence="7">Belongs to the nucleoporin Nup84/Nup107 family.</text>
</comment>
<evidence type="ECO:0000313" key="9">
    <source>
        <dbReference type="Proteomes" id="UP000310121"/>
    </source>
</evidence>
<sequence length="994" mass="112020">MAPVTRKTASSGAFKPVHRKVTIYRGYQVCTATSIQADALCVVQTSQTNTNSFADIARTNGYSISQNGDTNRSALVPTNQLADQINPLRDMADRVGREVDHFAETLDKFNDRLHGQDAYDAAIDLTQGYRDFASGMVKKLKKRHDAQRVNEMKNDFGKRVTQSPIRSSSVTAIVGPVTHNDGDDDMPAQTSLDTLRQWQAELDTWDLFRIMLDLRYSPKKQLRQQEKEARLAELGTQNTYTSDAELWERFTLDNDSARERHLVVKWLQAAANHGESDIEAIADELEKKSGRGTGIWFNGWMETRERIKGTKRMRVYSTASPESLDVKRTHSNEPLVSSLDPDAPTRQYRVLEKADEYSERALWMTCWEMLRRGHSWFDICQWCSERNQSWRAVSMAASSDSDANIALPGVSAGSLWRRMCYSLVQGGSTDEYEAAVYGVLSGDLDSVKRVCQSWDDCIFAHYNSLLIGQLEEYLQKSFPERFSSGITNRFALFDSLRHHGDQKDVAQNLIRRLMEQSSTSQEAQQPLKLLQGSLIADTFSDLCKNLATAISDAAWYQTTSTTIAPLRTAVSPDTQRESVIFNDYDSLRIVTHMVLMLREFHEPLSDTKSDPQALDNIIAAYIQLLRAAGKWDLTPVYAARMSPVRGTKSLAQTMTDVQTPQEKMHFTKLMAMYGIDPVAVLIEQTKYLMEEVLPIKSNGQRNLKIIENSKEDIYPGQRVKLDFVEDGQGGEGIADHLGVFHLIEGQWDITFQTLAYACRKLLLSGCFLEASHLVDQLSFDMLCGAKSRSILGTSVNVMDREETSLLLQDVEHVAKLRVLQKQCRGYYELSLLVKAVDALNVWRRVEHDYATKVPRPSSLPAKVKAAFENTCAAIEPVLSGILLHAKDDDEAADLIKIRNWYLPEIVLAYNAVLCAAAHMISRDHLLRSMELANDVANDKTGLAECFMESGRMRELVIAFAQSSETMLKLNEMNQSKREKKNKAGKNLAIWEISA</sequence>
<comment type="function">
    <text evidence="7">Functions as a component of the nuclear pore complex (NPC).</text>
</comment>
<keyword evidence="2" id="KW-0509">mRNA transport</keyword>
<dbReference type="PANTHER" id="PTHR13003:SF2">
    <property type="entry name" value="NUCLEAR PORE COMPLEX PROTEIN NUP107"/>
    <property type="match status" value="1"/>
</dbReference>
<dbReference type="Gene3D" id="1.10.3450.20">
    <property type="match status" value="1"/>
</dbReference>
<evidence type="ECO:0000256" key="7">
    <source>
        <dbReference type="RuleBase" id="RU365072"/>
    </source>
</evidence>
<evidence type="ECO:0000256" key="2">
    <source>
        <dbReference type="ARBA" id="ARBA00022816"/>
    </source>
</evidence>
<comment type="subcellular location">
    <subcellularLocation>
        <location evidence="7">Nucleus</location>
        <location evidence="7">Nuclear pore complex</location>
    </subcellularLocation>
    <subcellularLocation>
        <location evidence="7">Nucleus membrane</location>
    </subcellularLocation>
</comment>